<dbReference type="Proteomes" id="UP000018842">
    <property type="component" value="Unassembled WGS sequence"/>
</dbReference>
<sequence length="58" mass="7219">MTLSFVYLRYERQKYKIRERKRKIDPLFLCRSRLFIFKWKENAAFTATKQRIASGDWL</sequence>
<evidence type="ECO:0000313" key="2">
    <source>
        <dbReference type="Proteomes" id="UP000018842"/>
    </source>
</evidence>
<organism evidence="1 2">
    <name type="scientific">Bacteroides pyogenes DSM 20611 = JCM 6294</name>
    <dbReference type="NCBI Taxonomy" id="1121100"/>
    <lineage>
        <taxon>Bacteria</taxon>
        <taxon>Pseudomonadati</taxon>
        <taxon>Bacteroidota</taxon>
        <taxon>Bacteroidia</taxon>
        <taxon>Bacteroidales</taxon>
        <taxon>Bacteroidaceae</taxon>
        <taxon>Bacteroides</taxon>
    </lineage>
</organism>
<comment type="caution">
    <text evidence="1">The sequence shown here is derived from an EMBL/GenBank/DDBJ whole genome shotgun (WGS) entry which is preliminary data.</text>
</comment>
<protein>
    <submittedName>
        <fullName evidence="1">Uncharacterized protein</fullName>
    </submittedName>
</protein>
<dbReference type="EMBL" id="BAIR01000004">
    <property type="protein sequence ID" value="GAE17927.1"/>
    <property type="molecule type" value="Genomic_DNA"/>
</dbReference>
<accession>W4PDU8</accession>
<reference evidence="2" key="1">
    <citation type="journal article" date="2014" name="Genome">
        <title>Draft Genome Sequences of Three Strains of Bacteroides pyogenes Isolated from a Cat and Swine.</title>
        <authorList>
            <person name="Sakamoto M."/>
            <person name="Oshima K."/>
            <person name="Suda W."/>
            <person name="Kitamura K."/>
            <person name="Iida T."/>
            <person name="Hattori M."/>
            <person name="Ohkuma M."/>
        </authorList>
    </citation>
    <scope>NUCLEOTIDE SEQUENCE [LARGE SCALE GENOMIC DNA]</scope>
    <source>
        <strain evidence="2">JCM 6294</strain>
    </source>
</reference>
<name>W4PDU8_9BACE</name>
<gene>
    <name evidence="1" type="ORF">JCM6294_747</name>
</gene>
<dbReference type="AlphaFoldDB" id="W4PDU8"/>
<evidence type="ECO:0000313" key="1">
    <source>
        <dbReference type="EMBL" id="GAE17927.1"/>
    </source>
</evidence>
<proteinExistence type="predicted"/>